<keyword evidence="4" id="KW-1185">Reference proteome</keyword>
<evidence type="ECO:0000313" key="4">
    <source>
        <dbReference type="Proteomes" id="UP000729402"/>
    </source>
</evidence>
<keyword evidence="1" id="KW-0677">Repeat</keyword>
<reference evidence="3" key="1">
    <citation type="journal article" date="2021" name="bioRxiv">
        <title>Whole Genome Assembly and Annotation of Northern Wild Rice, Zizania palustris L., Supports a Whole Genome Duplication in the Zizania Genus.</title>
        <authorList>
            <person name="Haas M."/>
            <person name="Kono T."/>
            <person name="Macchietto M."/>
            <person name="Millas R."/>
            <person name="McGilp L."/>
            <person name="Shao M."/>
            <person name="Duquette J."/>
            <person name="Hirsch C.N."/>
            <person name="Kimball J."/>
        </authorList>
    </citation>
    <scope>NUCLEOTIDE SEQUENCE</scope>
    <source>
        <tissue evidence="3">Fresh leaf tissue</tissue>
    </source>
</reference>
<evidence type="ECO:0000313" key="3">
    <source>
        <dbReference type="EMBL" id="KAG8090774.1"/>
    </source>
</evidence>
<reference evidence="3" key="2">
    <citation type="submission" date="2021-02" db="EMBL/GenBank/DDBJ databases">
        <authorList>
            <person name="Kimball J.A."/>
            <person name="Haas M.W."/>
            <person name="Macchietto M."/>
            <person name="Kono T."/>
            <person name="Duquette J."/>
            <person name="Shao M."/>
        </authorList>
    </citation>
    <scope>NUCLEOTIDE SEQUENCE</scope>
    <source>
        <tissue evidence="3">Fresh leaf tissue</tissue>
    </source>
</reference>
<comment type="caution">
    <text evidence="3">The sequence shown here is derived from an EMBL/GenBank/DDBJ whole genome shotgun (WGS) entry which is preliminary data.</text>
</comment>
<accession>A0A8J5WLT2</accession>
<proteinExistence type="predicted"/>
<dbReference type="AlphaFoldDB" id="A0A8J5WLT2"/>
<sequence>MGLESLPSSVGELSKLMFLRVGGYTSLPSRVLGKLMSVQDLHLGFVSINTCPNITVEVGKLTTLRTSSFVLRTRLTRVTNCWEAWEPPR</sequence>
<evidence type="ECO:0000256" key="1">
    <source>
        <dbReference type="ARBA" id="ARBA00022737"/>
    </source>
</evidence>
<protein>
    <recommendedName>
        <fullName evidence="2">Disease resistance R13L4/SHOC-2-like LRR domain-containing protein</fullName>
    </recommendedName>
</protein>
<dbReference type="EMBL" id="JAAALK010000081">
    <property type="protein sequence ID" value="KAG8090774.1"/>
    <property type="molecule type" value="Genomic_DNA"/>
</dbReference>
<gene>
    <name evidence="3" type="ORF">GUJ93_ZPchr0011g28078</name>
</gene>
<evidence type="ECO:0000259" key="2">
    <source>
        <dbReference type="Pfam" id="PF23598"/>
    </source>
</evidence>
<organism evidence="3 4">
    <name type="scientific">Zizania palustris</name>
    <name type="common">Northern wild rice</name>
    <dbReference type="NCBI Taxonomy" id="103762"/>
    <lineage>
        <taxon>Eukaryota</taxon>
        <taxon>Viridiplantae</taxon>
        <taxon>Streptophyta</taxon>
        <taxon>Embryophyta</taxon>
        <taxon>Tracheophyta</taxon>
        <taxon>Spermatophyta</taxon>
        <taxon>Magnoliopsida</taxon>
        <taxon>Liliopsida</taxon>
        <taxon>Poales</taxon>
        <taxon>Poaceae</taxon>
        <taxon>BOP clade</taxon>
        <taxon>Oryzoideae</taxon>
        <taxon>Oryzeae</taxon>
        <taxon>Zizaniinae</taxon>
        <taxon>Zizania</taxon>
    </lineage>
</organism>
<name>A0A8J5WLT2_ZIZPA</name>
<feature type="domain" description="Disease resistance R13L4/SHOC-2-like LRR" evidence="2">
    <location>
        <begin position="2"/>
        <end position="68"/>
    </location>
</feature>
<dbReference type="Pfam" id="PF23598">
    <property type="entry name" value="LRR_14"/>
    <property type="match status" value="1"/>
</dbReference>
<dbReference type="Proteomes" id="UP000729402">
    <property type="component" value="Unassembled WGS sequence"/>
</dbReference>
<dbReference type="InterPro" id="IPR055414">
    <property type="entry name" value="LRR_R13L4/SHOC2-like"/>
</dbReference>